<protein>
    <submittedName>
        <fullName evidence="2">Acetyltransferase</fullName>
    </submittedName>
</protein>
<dbReference type="Proteomes" id="UP000057737">
    <property type="component" value="Unassembled WGS sequence"/>
</dbReference>
<dbReference type="EMBL" id="LNCU01000002">
    <property type="protein sequence ID" value="KWV61227.1"/>
    <property type="molecule type" value="Genomic_DNA"/>
</dbReference>
<accession>A0A109K5L3</accession>
<dbReference type="InterPro" id="IPR000182">
    <property type="entry name" value="GNAT_dom"/>
</dbReference>
<dbReference type="CDD" id="cd04301">
    <property type="entry name" value="NAT_SF"/>
    <property type="match status" value="1"/>
</dbReference>
<dbReference type="OrthoDB" id="70281at2"/>
<dbReference type="GO" id="GO:0016747">
    <property type="term" value="F:acyltransferase activity, transferring groups other than amino-acyl groups"/>
    <property type="evidence" value="ECO:0007669"/>
    <property type="project" value="InterPro"/>
</dbReference>
<proteinExistence type="predicted"/>
<evidence type="ECO:0000313" key="3">
    <source>
        <dbReference type="Proteomes" id="UP000057737"/>
    </source>
</evidence>
<name>A0A109K5L3_9BRAD</name>
<dbReference type="InterPro" id="IPR016181">
    <property type="entry name" value="Acyl_CoA_acyltransferase"/>
</dbReference>
<evidence type="ECO:0000313" key="2">
    <source>
        <dbReference type="EMBL" id="KWV61227.1"/>
    </source>
</evidence>
<dbReference type="PROSITE" id="PS51186">
    <property type="entry name" value="GNAT"/>
    <property type="match status" value="1"/>
</dbReference>
<feature type="domain" description="N-acetyltransferase" evidence="1">
    <location>
        <begin position="3"/>
        <end position="155"/>
    </location>
</feature>
<dbReference type="SUPFAM" id="SSF55729">
    <property type="entry name" value="Acyl-CoA N-acyltransferases (Nat)"/>
    <property type="match status" value="1"/>
</dbReference>
<dbReference type="Gene3D" id="3.40.630.30">
    <property type="match status" value="1"/>
</dbReference>
<reference evidence="2 3" key="1">
    <citation type="submission" date="2015-11" db="EMBL/GenBank/DDBJ databases">
        <title>Draft Genome Sequence of the Strain BR 10303 (Bradyrhizobium sp.) isolated from nodules of Centrolobium paraense.</title>
        <authorList>
            <person name="Zelli J.E."/>
            <person name="Simoes-Araujo J.L."/>
            <person name="Barauna A.C."/>
            <person name="Silva K."/>
        </authorList>
    </citation>
    <scope>NUCLEOTIDE SEQUENCE [LARGE SCALE GENOMIC DNA]</scope>
    <source>
        <strain evidence="2 3">BR 10303</strain>
    </source>
</reference>
<dbReference type="Pfam" id="PF13527">
    <property type="entry name" value="Acetyltransf_9"/>
    <property type="match status" value="1"/>
</dbReference>
<gene>
    <name evidence="2" type="ORF">AS156_02105</name>
</gene>
<dbReference type="AlphaFoldDB" id="A0A109K5L3"/>
<organism evidence="2 3">
    <name type="scientific">Bradyrhizobium macuxiense</name>
    <dbReference type="NCBI Taxonomy" id="1755647"/>
    <lineage>
        <taxon>Bacteria</taxon>
        <taxon>Pseudomonadati</taxon>
        <taxon>Pseudomonadota</taxon>
        <taxon>Alphaproteobacteria</taxon>
        <taxon>Hyphomicrobiales</taxon>
        <taxon>Nitrobacteraceae</taxon>
        <taxon>Bradyrhizobium</taxon>
    </lineage>
</organism>
<sequence length="176" mass="19864">MSIEVDILNGDASWARAEPLHRAIWGRHVVEKQPWAHIEWANADLRVLLDAPDDGGLACHVGIYFRTITWNRHKVHVGGIGGVATREDCRRRGYASLAIDAAVHTIRANDAVKFAILFCEPHNFAFYQARGWHPFTGEVYCEQPSGQIRFEAMTPFVYDVVRAPRDGKIDLCGLPW</sequence>
<evidence type="ECO:0000259" key="1">
    <source>
        <dbReference type="PROSITE" id="PS51186"/>
    </source>
</evidence>
<keyword evidence="3" id="KW-1185">Reference proteome</keyword>
<dbReference type="RefSeq" id="WP_066498349.1">
    <property type="nucleotide sequence ID" value="NZ_LNCU01000002.1"/>
</dbReference>
<keyword evidence="2" id="KW-0808">Transferase</keyword>
<comment type="caution">
    <text evidence="2">The sequence shown here is derived from an EMBL/GenBank/DDBJ whole genome shotgun (WGS) entry which is preliminary data.</text>
</comment>